<feature type="domain" description="Ppx/GppA phosphatase C-terminal" evidence="3">
    <location>
        <begin position="312"/>
        <end position="480"/>
    </location>
</feature>
<dbReference type="Pfam" id="PF21447">
    <property type="entry name" value="Ppx-GppA_III"/>
    <property type="match status" value="1"/>
</dbReference>
<dbReference type="InterPro" id="IPR003695">
    <property type="entry name" value="Ppx_GppA_N"/>
</dbReference>
<dbReference type="GO" id="GO:0006798">
    <property type="term" value="P:polyphosphate catabolic process"/>
    <property type="evidence" value="ECO:0007669"/>
    <property type="project" value="TreeGrafter"/>
</dbReference>
<evidence type="ECO:0000313" key="4">
    <source>
        <dbReference type="EMBL" id="SBT10012.1"/>
    </source>
</evidence>
<feature type="domain" description="Ppx/GppA phosphatase N-terminal" evidence="2">
    <location>
        <begin position="22"/>
        <end position="305"/>
    </location>
</feature>
<dbReference type="Pfam" id="PF02541">
    <property type="entry name" value="Ppx-GppA"/>
    <property type="match status" value="1"/>
</dbReference>
<evidence type="ECO:0000259" key="2">
    <source>
        <dbReference type="Pfam" id="PF02541"/>
    </source>
</evidence>
<keyword evidence="1 4" id="KW-0378">Hydrolase</keyword>
<dbReference type="AlphaFoldDB" id="A0A1A8XZB0"/>
<dbReference type="PANTHER" id="PTHR30005">
    <property type="entry name" value="EXOPOLYPHOSPHATASE"/>
    <property type="match status" value="1"/>
</dbReference>
<organism evidence="4 5">
    <name type="scientific">Candidatus Accumulibacter aalborgensis</name>
    <dbReference type="NCBI Taxonomy" id="1860102"/>
    <lineage>
        <taxon>Bacteria</taxon>
        <taxon>Pseudomonadati</taxon>
        <taxon>Pseudomonadota</taxon>
        <taxon>Betaproteobacteria</taxon>
        <taxon>Candidatus Accumulibacter</taxon>
    </lineage>
</organism>
<sequence length="503" mass="55660">MSYELIAGVDLGSNSFRLQIGRVVGDRIHPLDTLKDTVRLGSGLTRERLLDHASQQRAIQALRRFGERLRGFAPETVRAVTTDAMRVARNAHIVLPQAEAALGFPIEIIGGREEARLIFIGAAKALPPASHRRLVVDIGGGSTEFIIGEQAEPLLMESLFMGGISYRQRFFPDGRVDKKRFYAAEVAAAREIEALTADYQRFGWQEAVGSSGSAQEIAEILEINELNPDGGTGISREGLAKLRQLMIRAGSAELLDLKGMRSERLPILPGVTAIMSAVFSELGIEQMTYSEGALPLGVLYDLLGRFEHHDTRDETVVEFKRRYQVDKAQVVRVERTALALLGAIIKLDSPEHENEVHFLRWAVSLHEIGISVAHSEFHKHGAYLLSHADMPGFSKRDQARLALFVLGQRGKLQKLASMPAGDPNWRLVFCLRMASLLHRARDEQPLPELSVKESPVGFQIDIPAPWLDANPITAAALNDEALLWRRIGSKLRIKPVPVEPAVQ</sequence>
<accession>A0A1A8XZB0</accession>
<name>A0A1A8XZB0_9PROT</name>
<dbReference type="SUPFAM" id="SSF109604">
    <property type="entry name" value="HD-domain/PDEase-like"/>
    <property type="match status" value="1"/>
</dbReference>
<dbReference type="Gene3D" id="1.10.3210.10">
    <property type="entry name" value="Hypothetical protein af1432"/>
    <property type="match status" value="1"/>
</dbReference>
<dbReference type="InterPro" id="IPR030673">
    <property type="entry name" value="PyroPPase_GppA_Ppx"/>
</dbReference>
<dbReference type="PANTHER" id="PTHR30005:SF14">
    <property type="entry name" value="EXOPOLYPHOSPHATASE"/>
    <property type="match status" value="1"/>
</dbReference>
<dbReference type="STRING" id="1860102.ACCAA_810049"/>
<protein>
    <submittedName>
        <fullName evidence="4">Exopolyphosphatase</fullName>
        <ecNumber evidence="4">3.6.1.11</ecNumber>
    </submittedName>
</protein>
<gene>
    <name evidence="4" type="primary">ppx</name>
    <name evidence="4" type="ORF">ACCAA_810049</name>
</gene>
<keyword evidence="5" id="KW-1185">Reference proteome</keyword>
<dbReference type="SUPFAM" id="SSF53067">
    <property type="entry name" value="Actin-like ATPase domain"/>
    <property type="match status" value="2"/>
</dbReference>
<dbReference type="EMBL" id="FLQX01000162">
    <property type="protein sequence ID" value="SBT10012.1"/>
    <property type="molecule type" value="Genomic_DNA"/>
</dbReference>
<evidence type="ECO:0000313" key="5">
    <source>
        <dbReference type="Proteomes" id="UP000199169"/>
    </source>
</evidence>
<dbReference type="Gene3D" id="3.30.420.150">
    <property type="entry name" value="Exopolyphosphatase. Domain 2"/>
    <property type="match status" value="1"/>
</dbReference>
<dbReference type="RefSeq" id="WP_186409147.1">
    <property type="nucleotide sequence ID" value="NZ_FLQX01000162.1"/>
</dbReference>
<dbReference type="PIRSF" id="PIRSF001267">
    <property type="entry name" value="Pyrophosphatase_GppA_Ppx"/>
    <property type="match status" value="1"/>
</dbReference>
<dbReference type="Proteomes" id="UP000199169">
    <property type="component" value="Unassembled WGS sequence"/>
</dbReference>
<reference evidence="5" key="1">
    <citation type="submission" date="2016-06" db="EMBL/GenBank/DDBJ databases">
        <authorList>
            <person name="McIlroy S.J."/>
            <person name="Karst S.M."/>
            <person name="Albertsen M."/>
        </authorList>
    </citation>
    <scope>NUCLEOTIDE SEQUENCE [LARGE SCALE GENOMIC DNA]</scope>
</reference>
<dbReference type="EC" id="3.6.1.11" evidence="4"/>
<evidence type="ECO:0000256" key="1">
    <source>
        <dbReference type="ARBA" id="ARBA00022801"/>
    </source>
</evidence>
<dbReference type="InterPro" id="IPR050273">
    <property type="entry name" value="GppA/Ppx_hydrolase"/>
</dbReference>
<dbReference type="InterPro" id="IPR048950">
    <property type="entry name" value="Ppx_GppA_C"/>
</dbReference>
<proteinExistence type="predicted"/>
<evidence type="ECO:0000259" key="3">
    <source>
        <dbReference type="Pfam" id="PF21447"/>
    </source>
</evidence>
<dbReference type="CDD" id="cd24053">
    <property type="entry name" value="ASKHA_NBD_EcPPX-GppA-like"/>
    <property type="match status" value="1"/>
</dbReference>
<dbReference type="GO" id="GO:0004309">
    <property type="term" value="F:exopolyphosphatase activity"/>
    <property type="evidence" value="ECO:0007669"/>
    <property type="project" value="UniProtKB-EC"/>
</dbReference>
<dbReference type="Gene3D" id="3.30.420.40">
    <property type="match status" value="1"/>
</dbReference>
<dbReference type="InterPro" id="IPR043129">
    <property type="entry name" value="ATPase_NBD"/>
</dbReference>